<dbReference type="Pfam" id="PF10011">
    <property type="entry name" value="DUF2254"/>
    <property type="match status" value="1"/>
</dbReference>
<dbReference type="EMBL" id="AP022870">
    <property type="protein sequence ID" value="BCB75865.1"/>
    <property type="molecule type" value="Genomic_DNA"/>
</dbReference>
<proteinExistence type="predicted"/>
<evidence type="ECO:0008006" key="4">
    <source>
        <dbReference type="Google" id="ProtNLM"/>
    </source>
</evidence>
<evidence type="ECO:0000256" key="1">
    <source>
        <dbReference type="SAM" id="MobiDB-lite"/>
    </source>
</evidence>
<accession>A0A6F8XPV9</accession>
<dbReference type="KEGG" id="pfla:Pflav_022750"/>
<feature type="compositionally biased region" description="Basic and acidic residues" evidence="1">
    <location>
        <begin position="192"/>
        <end position="202"/>
    </location>
</feature>
<dbReference type="AlphaFoldDB" id="A0A6F8XPV9"/>
<gene>
    <name evidence="2" type="ORF">Pflav_022750</name>
</gene>
<organism evidence="2 3">
    <name type="scientific">Phytohabitans flavus</name>
    <dbReference type="NCBI Taxonomy" id="1076124"/>
    <lineage>
        <taxon>Bacteria</taxon>
        <taxon>Bacillati</taxon>
        <taxon>Actinomycetota</taxon>
        <taxon>Actinomycetes</taxon>
        <taxon>Micromonosporales</taxon>
        <taxon>Micromonosporaceae</taxon>
    </lineage>
</organism>
<sequence length="213" mass="23470">MTAVPEGTVIRLETRVGAYLTKDTPLVTLWPPPPADQQHRIGQLVARSVVTAAARSMQHDIDFGIRQLNDLALRGLSDVNDPTTAAEAVARLGSLMRPLLMADLPARSVRDESGRVLLTPNDLDHAAYVRHAFDQINVYSADHPLVRETVTETIRMLQAASAGLPGREAARAELDRHLGTSRRHPLLTQAARADHFRSGDRRPRWRSATTRTG</sequence>
<evidence type="ECO:0000313" key="3">
    <source>
        <dbReference type="Proteomes" id="UP000502508"/>
    </source>
</evidence>
<reference evidence="2 3" key="2">
    <citation type="submission" date="2020-03" db="EMBL/GenBank/DDBJ databases">
        <authorList>
            <person name="Ichikawa N."/>
            <person name="Kimura A."/>
            <person name="Kitahashi Y."/>
            <person name="Uohara A."/>
        </authorList>
    </citation>
    <scope>NUCLEOTIDE SEQUENCE [LARGE SCALE GENOMIC DNA]</scope>
    <source>
        <strain evidence="2 3">NBRC 107702</strain>
    </source>
</reference>
<protein>
    <recommendedName>
        <fullName evidence="4">DUF2254 domain-containing protein</fullName>
    </recommendedName>
</protein>
<dbReference type="RefSeq" id="WP_269474488.1">
    <property type="nucleotide sequence ID" value="NZ_AP022870.1"/>
</dbReference>
<keyword evidence="3" id="KW-1185">Reference proteome</keyword>
<dbReference type="InterPro" id="IPR018723">
    <property type="entry name" value="DUF2254_membrane"/>
</dbReference>
<name>A0A6F8XPV9_9ACTN</name>
<dbReference type="Proteomes" id="UP000502508">
    <property type="component" value="Chromosome"/>
</dbReference>
<evidence type="ECO:0000313" key="2">
    <source>
        <dbReference type="EMBL" id="BCB75865.1"/>
    </source>
</evidence>
<feature type="region of interest" description="Disordered" evidence="1">
    <location>
        <begin position="181"/>
        <end position="213"/>
    </location>
</feature>
<reference evidence="2 3" key="1">
    <citation type="submission" date="2020-03" db="EMBL/GenBank/DDBJ databases">
        <title>Whole genome shotgun sequence of Phytohabitans flavus NBRC 107702.</title>
        <authorList>
            <person name="Komaki H."/>
            <person name="Tamura T."/>
        </authorList>
    </citation>
    <scope>NUCLEOTIDE SEQUENCE [LARGE SCALE GENOMIC DNA]</scope>
    <source>
        <strain evidence="2 3">NBRC 107702</strain>
    </source>
</reference>